<dbReference type="AlphaFoldDB" id="A0A3S7S3S3"/>
<comment type="caution">
    <text evidence="3">The sequence shown here is derived from an EMBL/GenBank/DDBJ whole genome shotgun (WGS) entry which is preliminary data.</text>
</comment>
<protein>
    <submittedName>
        <fullName evidence="3">Uncharacterized protein</fullName>
    </submittedName>
</protein>
<feature type="compositionally biased region" description="Basic residues" evidence="1">
    <location>
        <begin position="7"/>
        <end position="26"/>
    </location>
</feature>
<dbReference type="KEGG" id="epe:CI789_08290"/>
<dbReference type="OrthoDB" id="6518931at2"/>
<dbReference type="Proteomes" id="UP000661012">
    <property type="component" value="Unassembled WGS sequence"/>
</dbReference>
<accession>A0A3S7S3S3</accession>
<sequence>MSTKQDKRNKRAKLKQKQANKTRAHGRQMDAIGRQNYEATPEMVALFTTLPELDESGDMPFVVPVYHWSLAEYGFDGSNDEGDKLQVAALCVMYIHWKTSEGATTLVQNELIEAALRLVEENEAFIQRYQQAEAEAGITKA</sequence>
<reference evidence="2 5" key="2">
    <citation type="journal article" date="2020" name="FEMS Microbiol. Ecol.">
        <title>Temporal dynamics of bacterial communities during seed development and maturation.</title>
        <authorList>
            <person name="Chesneau G."/>
            <person name="Torres-Cortes G."/>
            <person name="Briand M."/>
            <person name="Darrasse A."/>
            <person name="Preveaux A."/>
            <person name="Marais C."/>
            <person name="Jacques M.A."/>
            <person name="Shade A."/>
            <person name="Barret M."/>
        </authorList>
    </citation>
    <scope>NUCLEOTIDE SEQUENCE [LARGE SCALE GENOMIC DNA]</scope>
    <source>
        <strain evidence="2 5">CFBP13732</strain>
    </source>
</reference>
<organism evidence="3 4">
    <name type="scientific">Erwinia persicina</name>
    <dbReference type="NCBI Taxonomy" id="55211"/>
    <lineage>
        <taxon>Bacteria</taxon>
        <taxon>Pseudomonadati</taxon>
        <taxon>Pseudomonadota</taxon>
        <taxon>Gammaproteobacteria</taxon>
        <taxon>Enterobacterales</taxon>
        <taxon>Erwiniaceae</taxon>
        <taxon>Erwinia</taxon>
    </lineage>
</organism>
<dbReference type="EMBL" id="QGAC01000001">
    <property type="protein sequence ID" value="TKJ95143.1"/>
    <property type="molecule type" value="Genomic_DNA"/>
</dbReference>
<dbReference type="STRING" id="1219360.GCA_001571305_00850"/>
<proteinExistence type="predicted"/>
<keyword evidence="5" id="KW-1185">Reference proteome</keyword>
<reference evidence="3 4" key="1">
    <citation type="journal article" date="2019" name="Sci. Rep.">
        <title>Differences in resource use lead to coexistence of seed-transmitted microbial populations.</title>
        <authorList>
            <person name="Torres-Cortes G."/>
            <person name="Garcia B.J."/>
            <person name="Compant S."/>
            <person name="Rezki S."/>
            <person name="Jones P."/>
            <person name="Preveaux A."/>
            <person name="Briand M."/>
            <person name="Roulet A."/>
            <person name="Bouchez O."/>
            <person name="Jacobson D."/>
            <person name="Barret M."/>
        </authorList>
    </citation>
    <scope>NUCLEOTIDE SEQUENCE [LARGE SCALE GENOMIC DNA]</scope>
    <source>
        <strain evidence="3 4">CFBP13511</strain>
    </source>
</reference>
<dbReference type="EMBL" id="JACYNN010000001">
    <property type="protein sequence ID" value="MBD8105151.1"/>
    <property type="molecule type" value="Genomic_DNA"/>
</dbReference>
<dbReference type="RefSeq" id="WP_062743326.1">
    <property type="nucleotide sequence ID" value="NZ_CP022725.1"/>
</dbReference>
<feature type="region of interest" description="Disordered" evidence="1">
    <location>
        <begin position="1"/>
        <end position="27"/>
    </location>
</feature>
<evidence type="ECO:0000313" key="5">
    <source>
        <dbReference type="Proteomes" id="UP000661012"/>
    </source>
</evidence>
<evidence type="ECO:0000313" key="3">
    <source>
        <dbReference type="EMBL" id="TKJ95143.1"/>
    </source>
</evidence>
<evidence type="ECO:0000313" key="2">
    <source>
        <dbReference type="EMBL" id="MBD8105151.1"/>
    </source>
</evidence>
<evidence type="ECO:0000256" key="1">
    <source>
        <dbReference type="SAM" id="MobiDB-lite"/>
    </source>
</evidence>
<evidence type="ECO:0000313" key="4">
    <source>
        <dbReference type="Proteomes" id="UP000306393"/>
    </source>
</evidence>
<name>A0A3S7S3S3_9GAMM</name>
<gene>
    <name evidence="3" type="ORF">EpCFBP13511_01960</name>
    <name evidence="2" type="ORF">IFT93_01780</name>
</gene>
<dbReference type="GeneID" id="67476814"/>
<dbReference type="Proteomes" id="UP000306393">
    <property type="component" value="Unassembled WGS sequence"/>
</dbReference>